<accession>A0A183HWJ0</accession>
<evidence type="ECO:0000313" key="3">
    <source>
        <dbReference type="WBParaSite" id="OFLC_0001185201-mRNA-1"/>
    </source>
</evidence>
<proteinExistence type="predicted"/>
<evidence type="ECO:0000256" key="1">
    <source>
        <dbReference type="SAM" id="MobiDB-lite"/>
    </source>
</evidence>
<organism evidence="3">
    <name type="scientific">Onchocerca flexuosa</name>
    <dbReference type="NCBI Taxonomy" id="387005"/>
    <lineage>
        <taxon>Eukaryota</taxon>
        <taxon>Metazoa</taxon>
        <taxon>Ecdysozoa</taxon>
        <taxon>Nematoda</taxon>
        <taxon>Chromadorea</taxon>
        <taxon>Rhabditida</taxon>
        <taxon>Spirurina</taxon>
        <taxon>Spiruromorpha</taxon>
        <taxon>Filarioidea</taxon>
        <taxon>Onchocercidae</taxon>
        <taxon>Onchocerca</taxon>
    </lineage>
</organism>
<sequence>MSKQINNKQTNKQTNKQQINKQTNNNKRKSFDLFFLYIVIYAYNFLRYFSLSFASSLTWQPDDVAADVMGSIAAAMQIISLGGQIYEIFEGYFIILYF</sequence>
<evidence type="ECO:0000256" key="2">
    <source>
        <dbReference type="SAM" id="Phobius"/>
    </source>
</evidence>
<feature type="region of interest" description="Disordered" evidence="1">
    <location>
        <begin position="1"/>
        <end position="23"/>
    </location>
</feature>
<name>A0A183HWJ0_9BILA</name>
<protein>
    <submittedName>
        <fullName evidence="3">Solute carrier family 40 protein</fullName>
    </submittedName>
</protein>
<keyword evidence="2" id="KW-0812">Transmembrane</keyword>
<dbReference type="AlphaFoldDB" id="A0A183HWJ0"/>
<keyword evidence="2" id="KW-0472">Membrane</keyword>
<reference evidence="3" key="1">
    <citation type="submission" date="2016-06" db="UniProtKB">
        <authorList>
            <consortium name="WormBaseParasite"/>
        </authorList>
    </citation>
    <scope>IDENTIFICATION</scope>
</reference>
<feature type="transmembrane region" description="Helical" evidence="2">
    <location>
        <begin position="69"/>
        <end position="89"/>
    </location>
</feature>
<keyword evidence="2" id="KW-1133">Transmembrane helix</keyword>
<dbReference type="WBParaSite" id="OFLC_0001185201-mRNA-1">
    <property type="protein sequence ID" value="OFLC_0001185201-mRNA-1"/>
    <property type="gene ID" value="OFLC_0001185201"/>
</dbReference>
<feature type="transmembrane region" description="Helical" evidence="2">
    <location>
        <begin position="31"/>
        <end position="49"/>
    </location>
</feature>